<dbReference type="RefSeq" id="WP_216965761.1">
    <property type="nucleotide sequence ID" value="NZ_JAHOPB010000002.1"/>
</dbReference>
<keyword evidence="3" id="KW-1185">Reference proteome</keyword>
<feature type="compositionally biased region" description="Low complexity" evidence="1">
    <location>
        <begin position="19"/>
        <end position="29"/>
    </location>
</feature>
<organism evidence="2 3">
    <name type="scientific">Reyranella humidisoli</name>
    <dbReference type="NCBI Taxonomy" id="2849149"/>
    <lineage>
        <taxon>Bacteria</taxon>
        <taxon>Pseudomonadati</taxon>
        <taxon>Pseudomonadota</taxon>
        <taxon>Alphaproteobacteria</taxon>
        <taxon>Hyphomicrobiales</taxon>
        <taxon>Reyranellaceae</taxon>
        <taxon>Reyranella</taxon>
    </lineage>
</organism>
<feature type="non-terminal residue" evidence="2">
    <location>
        <position position="70"/>
    </location>
</feature>
<gene>
    <name evidence="2" type="ORF">KQ910_23375</name>
</gene>
<accession>A0ABS6IQ53</accession>
<comment type="caution">
    <text evidence="2">The sequence shown here is derived from an EMBL/GenBank/DDBJ whole genome shotgun (WGS) entry which is preliminary data.</text>
</comment>
<dbReference type="EMBL" id="JAHOPB010000002">
    <property type="protein sequence ID" value="MBU8876736.1"/>
    <property type="molecule type" value="Genomic_DNA"/>
</dbReference>
<protein>
    <submittedName>
        <fullName evidence="2">Uncharacterized protein</fullName>
    </submittedName>
</protein>
<proteinExistence type="predicted"/>
<evidence type="ECO:0000256" key="1">
    <source>
        <dbReference type="SAM" id="MobiDB-lite"/>
    </source>
</evidence>
<sequence>MGLFGGDGGDAAYPPMPSPLDGLGDDNPLGLQADETLVRQLDTRFATEVRSLVHDPATGLAGRDPEAALS</sequence>
<feature type="region of interest" description="Disordered" evidence="1">
    <location>
        <begin position="1"/>
        <end position="29"/>
    </location>
</feature>
<evidence type="ECO:0000313" key="2">
    <source>
        <dbReference type="EMBL" id="MBU8876736.1"/>
    </source>
</evidence>
<reference evidence="2 3" key="1">
    <citation type="submission" date="2021-06" db="EMBL/GenBank/DDBJ databases">
        <authorList>
            <person name="Lee D.H."/>
        </authorList>
    </citation>
    <scope>NUCLEOTIDE SEQUENCE [LARGE SCALE GENOMIC DNA]</scope>
    <source>
        <strain evidence="2 3">MMS21-HV4-11</strain>
    </source>
</reference>
<name>A0ABS6IQ53_9HYPH</name>
<evidence type="ECO:0000313" key="3">
    <source>
        <dbReference type="Proteomes" id="UP000727907"/>
    </source>
</evidence>
<dbReference type="Proteomes" id="UP000727907">
    <property type="component" value="Unassembled WGS sequence"/>
</dbReference>